<reference evidence="3" key="1">
    <citation type="submission" date="2015-09" db="EMBL/GenBank/DDBJ databases">
        <authorList>
            <consortium name="Pathogen Informatics"/>
        </authorList>
    </citation>
    <scope>NUCLEOTIDE SEQUENCE [LARGE SCALE GENOMIC DNA]</scope>
    <source>
        <strain evidence="3">Lake Konstanz</strain>
    </source>
</reference>
<feature type="compositionally biased region" description="Basic and acidic residues" evidence="1">
    <location>
        <begin position="319"/>
        <end position="340"/>
    </location>
</feature>
<organism evidence="2 3">
    <name type="scientific">Bodo saltans</name>
    <name type="common">Flagellated protozoan</name>
    <dbReference type="NCBI Taxonomy" id="75058"/>
    <lineage>
        <taxon>Eukaryota</taxon>
        <taxon>Discoba</taxon>
        <taxon>Euglenozoa</taxon>
        <taxon>Kinetoplastea</taxon>
        <taxon>Metakinetoplastina</taxon>
        <taxon>Eubodonida</taxon>
        <taxon>Bodonidae</taxon>
        <taxon>Bodo</taxon>
    </lineage>
</organism>
<sequence>MPGESLHLRFNKPILTPWEALEKGRAESQIPMIDASGRSGLVYVIAYEEDWRALENRHVDFSKVGWRPGLQYSRHFDVAEASTTCSDPETIILIGGESGSGKTMHVITGNRAEADVVVCVRCVPSYFRGAPDKSGTDDPRASRNEWFMSGLVALVKLAMDNGNPMLDYQLKKWGVGNAVNKPVFKVRVCLDEMGAWTSLVLACCAASPADLRKRLGWGAGVELRIIAGGTGLGRCSESFGSESSCFQYSNFSGRGINIYWRMRDSLDGLLDTKYTDLRDARTKLSTVTWANVEERKDALQNRDEVIQATIKRASNENAVSREQDEWRDAVHNEEEHESRWDTALPLRMKP</sequence>
<keyword evidence="3" id="KW-1185">Reference proteome</keyword>
<gene>
    <name evidence="2" type="ORF">BSAL_13190</name>
</gene>
<feature type="region of interest" description="Disordered" evidence="1">
    <location>
        <begin position="314"/>
        <end position="350"/>
    </location>
</feature>
<name>A0A0S4KGI4_BODSA</name>
<dbReference type="AlphaFoldDB" id="A0A0S4KGI4"/>
<dbReference type="Proteomes" id="UP000051952">
    <property type="component" value="Unassembled WGS sequence"/>
</dbReference>
<dbReference type="EMBL" id="CYKH01001608">
    <property type="protein sequence ID" value="CUI14726.1"/>
    <property type="molecule type" value="Genomic_DNA"/>
</dbReference>
<dbReference type="VEuPathDB" id="TriTrypDB:BSAL_13190"/>
<accession>A0A0S4KGI4</accession>
<evidence type="ECO:0000313" key="2">
    <source>
        <dbReference type="EMBL" id="CUI14726.1"/>
    </source>
</evidence>
<protein>
    <submittedName>
        <fullName evidence="2">Uncharacterized protein</fullName>
    </submittedName>
</protein>
<evidence type="ECO:0000256" key="1">
    <source>
        <dbReference type="SAM" id="MobiDB-lite"/>
    </source>
</evidence>
<proteinExistence type="predicted"/>
<evidence type="ECO:0000313" key="3">
    <source>
        <dbReference type="Proteomes" id="UP000051952"/>
    </source>
</evidence>